<accession>A0A9D2TJL4</accession>
<dbReference type="EMBL" id="DWWA01000002">
    <property type="protein sequence ID" value="HJC71188.1"/>
    <property type="molecule type" value="Genomic_DNA"/>
</dbReference>
<dbReference type="AlphaFoldDB" id="A0A9D2TJL4"/>
<comment type="caution">
    <text evidence="1">The sequence shown here is derived from an EMBL/GenBank/DDBJ whole genome shotgun (WGS) entry which is preliminary data.</text>
</comment>
<proteinExistence type="predicted"/>
<reference evidence="1" key="1">
    <citation type="journal article" date="2021" name="PeerJ">
        <title>Extensive microbial diversity within the chicken gut microbiome revealed by metagenomics and culture.</title>
        <authorList>
            <person name="Gilroy R."/>
            <person name="Ravi A."/>
            <person name="Getino M."/>
            <person name="Pursley I."/>
            <person name="Horton D.L."/>
            <person name="Alikhan N.F."/>
            <person name="Baker D."/>
            <person name="Gharbi K."/>
            <person name="Hall N."/>
            <person name="Watson M."/>
            <person name="Adriaenssens E.M."/>
            <person name="Foster-Nyarko E."/>
            <person name="Jarju S."/>
            <person name="Secka A."/>
            <person name="Antonio M."/>
            <person name="Oren A."/>
            <person name="Chaudhuri R.R."/>
            <person name="La Ragione R."/>
            <person name="Hildebrand F."/>
            <person name="Pallen M.J."/>
        </authorList>
    </citation>
    <scope>NUCLEOTIDE SEQUENCE</scope>
    <source>
        <strain evidence="1">5933</strain>
    </source>
</reference>
<reference evidence="1" key="2">
    <citation type="submission" date="2021-04" db="EMBL/GenBank/DDBJ databases">
        <authorList>
            <person name="Gilroy R."/>
        </authorList>
    </citation>
    <scope>NUCLEOTIDE SEQUENCE</scope>
    <source>
        <strain evidence="1">5933</strain>
    </source>
</reference>
<gene>
    <name evidence="1" type="ORF">H9698_00115</name>
</gene>
<name>A0A9D2TJL4_9FIRM</name>
<organism evidence="1 2">
    <name type="scientific">Candidatus Ruthenibacterium merdavium</name>
    <dbReference type="NCBI Taxonomy" id="2838752"/>
    <lineage>
        <taxon>Bacteria</taxon>
        <taxon>Bacillati</taxon>
        <taxon>Bacillota</taxon>
        <taxon>Clostridia</taxon>
        <taxon>Eubacteriales</taxon>
        <taxon>Oscillospiraceae</taxon>
        <taxon>Ruthenibacterium</taxon>
    </lineage>
</organism>
<evidence type="ECO:0000313" key="1">
    <source>
        <dbReference type="EMBL" id="HJC71188.1"/>
    </source>
</evidence>
<dbReference type="Pfam" id="PF12672">
    <property type="entry name" value="DUF3793"/>
    <property type="match status" value="1"/>
</dbReference>
<sequence>MLETCLIQHCAPTLAGVKSANLFTCPVQDEKALKYMIDHHNRLLNPKGVHIALLRVRKGAALIYVYRPAKLEKELYQEATRAFLVRYGYDSQMDAQAMLVYLTSRLQESECFPHEIGVFLGYPLEDVMGFIENCGSNCKCAGCWKVYSDEAQAKRRFEQYKKCSLIYRKRFDEGYSVHRLTVAA</sequence>
<dbReference type="InterPro" id="IPR024523">
    <property type="entry name" value="DUF3793"/>
</dbReference>
<protein>
    <submittedName>
        <fullName evidence="1">DUF3793 family protein</fullName>
    </submittedName>
</protein>
<dbReference type="Proteomes" id="UP000823918">
    <property type="component" value="Unassembled WGS sequence"/>
</dbReference>
<evidence type="ECO:0000313" key="2">
    <source>
        <dbReference type="Proteomes" id="UP000823918"/>
    </source>
</evidence>